<dbReference type="EMBL" id="CP043494">
    <property type="protein sequence ID" value="WNG46337.1"/>
    <property type="molecule type" value="Genomic_DNA"/>
</dbReference>
<protein>
    <submittedName>
        <fullName evidence="3">Transmembrane transcriptional regulator</fullName>
    </submittedName>
</protein>
<dbReference type="Proteomes" id="UP001611383">
    <property type="component" value="Chromosome"/>
</dbReference>
<keyword evidence="4" id="KW-1185">Reference proteome</keyword>
<gene>
    <name evidence="3" type="ORF">F0U60_21110</name>
</gene>
<dbReference type="Gene3D" id="1.10.10.1320">
    <property type="entry name" value="Anti-sigma factor, zinc-finger domain"/>
    <property type="match status" value="1"/>
</dbReference>
<evidence type="ECO:0000313" key="3">
    <source>
        <dbReference type="EMBL" id="WNG46337.1"/>
    </source>
</evidence>
<evidence type="ECO:0000259" key="2">
    <source>
        <dbReference type="Pfam" id="PF13490"/>
    </source>
</evidence>
<proteinExistence type="predicted"/>
<reference evidence="3 4" key="1">
    <citation type="submission" date="2019-08" db="EMBL/GenBank/DDBJ databases">
        <title>Archangium and Cystobacter genomes.</title>
        <authorList>
            <person name="Chen I.-C.K."/>
            <person name="Wielgoss S."/>
        </authorList>
    </citation>
    <scope>NUCLEOTIDE SEQUENCE [LARGE SCALE GENOMIC DNA]</scope>
    <source>
        <strain evidence="3 4">Cbm 6</strain>
    </source>
</reference>
<name>A0ABY9WRA6_9BACT</name>
<dbReference type="InterPro" id="IPR027383">
    <property type="entry name" value="Znf_put"/>
</dbReference>
<dbReference type="Pfam" id="PF13490">
    <property type="entry name" value="zf-HC2"/>
    <property type="match status" value="1"/>
</dbReference>
<evidence type="ECO:0000256" key="1">
    <source>
        <dbReference type="SAM" id="Phobius"/>
    </source>
</evidence>
<keyword evidence="1" id="KW-1133">Transmembrane helix</keyword>
<accession>A0ABY9WRA6</accession>
<keyword evidence="1" id="KW-0472">Membrane</keyword>
<feature type="domain" description="Putative zinc-finger" evidence="2">
    <location>
        <begin position="18"/>
        <end position="51"/>
    </location>
</feature>
<evidence type="ECO:0000313" key="4">
    <source>
        <dbReference type="Proteomes" id="UP001611383"/>
    </source>
</evidence>
<feature type="transmembrane region" description="Helical" evidence="1">
    <location>
        <begin position="104"/>
        <end position="124"/>
    </location>
</feature>
<dbReference type="InterPro" id="IPR041916">
    <property type="entry name" value="Anti_sigma_zinc_sf"/>
</dbReference>
<organism evidence="3 4">
    <name type="scientific">Archangium minus</name>
    <dbReference type="NCBI Taxonomy" id="83450"/>
    <lineage>
        <taxon>Bacteria</taxon>
        <taxon>Pseudomonadati</taxon>
        <taxon>Myxococcota</taxon>
        <taxon>Myxococcia</taxon>
        <taxon>Myxococcales</taxon>
        <taxon>Cystobacterineae</taxon>
        <taxon>Archangiaceae</taxon>
        <taxon>Archangium</taxon>
    </lineage>
</organism>
<sequence length="127" mass="14503">MNGFQRRLRDMPAQLSHRETRALFIALADEELPADKAKEVRSHLDGCGECQQGWQHYSSTVLRLRQVEKHKAPPALASRVMTRVKRQRRFGLKRLHLMHAQYRLPVEILIPLLIAAAVGAFLVMSAP</sequence>
<keyword evidence="1 3" id="KW-0812">Transmembrane</keyword>